<feature type="domain" description="FAD/NAD(P)-binding" evidence="3">
    <location>
        <begin position="6"/>
        <end position="281"/>
    </location>
</feature>
<dbReference type="AlphaFoldDB" id="A0A8J8TF40"/>
<dbReference type="Proteomes" id="UP000752814">
    <property type="component" value="Unassembled WGS sequence"/>
</dbReference>
<protein>
    <submittedName>
        <fullName evidence="4">Thioredoxin reductase</fullName>
    </submittedName>
</protein>
<dbReference type="GO" id="GO:0016491">
    <property type="term" value="F:oxidoreductase activity"/>
    <property type="evidence" value="ECO:0007669"/>
    <property type="project" value="UniProtKB-KW"/>
</dbReference>
<keyword evidence="2" id="KW-0560">Oxidoreductase</keyword>
<evidence type="ECO:0000259" key="3">
    <source>
        <dbReference type="Pfam" id="PF07992"/>
    </source>
</evidence>
<organism evidence="4 5">
    <name type="scientific">Candidatus Methanomassiliicoccus intestinalis</name>
    <dbReference type="NCBI Taxonomy" id="1406512"/>
    <lineage>
        <taxon>Archaea</taxon>
        <taxon>Methanobacteriati</taxon>
        <taxon>Thermoplasmatota</taxon>
        <taxon>Thermoplasmata</taxon>
        <taxon>Methanomassiliicoccales</taxon>
        <taxon>Methanomassiliicoccaceae</taxon>
        <taxon>Methanomassiliicoccus</taxon>
    </lineage>
</organism>
<evidence type="ECO:0000256" key="2">
    <source>
        <dbReference type="ARBA" id="ARBA00023002"/>
    </source>
</evidence>
<evidence type="ECO:0000313" key="5">
    <source>
        <dbReference type="Proteomes" id="UP000752814"/>
    </source>
</evidence>
<gene>
    <name evidence="4" type="ORF">A3207_06535</name>
</gene>
<reference evidence="4" key="1">
    <citation type="submission" date="2016-03" db="EMBL/GenBank/DDBJ databases">
        <authorList>
            <person name="Borrel G."/>
            <person name="Mccann A."/>
            <person name="O'Toole P.W."/>
        </authorList>
    </citation>
    <scope>NUCLEOTIDE SEQUENCE</scope>
    <source>
        <strain evidence="4">183</strain>
    </source>
</reference>
<comment type="caution">
    <text evidence="4">The sequence shown here is derived from an EMBL/GenBank/DDBJ whole genome shotgun (WGS) entry which is preliminary data.</text>
</comment>
<name>A0A8J8TF40_9ARCH</name>
<accession>A0A8J8TF40</accession>
<dbReference type="RefSeq" id="WP_400194506.1">
    <property type="nucleotide sequence ID" value="NZ_CAYAYE010000042.1"/>
</dbReference>
<dbReference type="InterPro" id="IPR036188">
    <property type="entry name" value="FAD/NAD-bd_sf"/>
</dbReference>
<dbReference type="SUPFAM" id="SSF51905">
    <property type="entry name" value="FAD/NAD(P)-binding domain"/>
    <property type="match status" value="1"/>
</dbReference>
<dbReference type="PRINTS" id="PR00368">
    <property type="entry name" value="FADPNR"/>
</dbReference>
<dbReference type="InterPro" id="IPR050097">
    <property type="entry name" value="Ferredoxin-NADP_redctase_2"/>
</dbReference>
<sequence length="294" mass="30914">MDFTSDVTIVGSGPAGLQAAIHASRRKANVILIGKLTESALWKADIENYFGIQSATGEDLLNISLEQAKSFGTVFLEEEVTSLEKKDTGFVVNTDNGKSILSKSVVLAVGVSRKKLGVPGEKEFFGKGVSYCASCDAGFYKNKIVGVVGDGSEAGESAVLLSKYASNVYWISSGRSVSQYMLDKVNQASINLIDADVIEIIGENRVAGVKLDNGASINMDGVFIALGAKGSMELALDLDIMPDIDGRIPVDADCKTSLDGVYACGDVTGKPYQVARAVGQGCIAGDNAAKFAMR</sequence>
<evidence type="ECO:0000256" key="1">
    <source>
        <dbReference type="ARBA" id="ARBA00022630"/>
    </source>
</evidence>
<dbReference type="InterPro" id="IPR023753">
    <property type="entry name" value="FAD/NAD-binding_dom"/>
</dbReference>
<dbReference type="Pfam" id="PF07992">
    <property type="entry name" value="Pyr_redox_2"/>
    <property type="match status" value="1"/>
</dbReference>
<dbReference type="PANTHER" id="PTHR48105">
    <property type="entry name" value="THIOREDOXIN REDUCTASE 1-RELATED-RELATED"/>
    <property type="match status" value="1"/>
</dbReference>
<dbReference type="EMBL" id="LVVT01000007">
    <property type="protein sequence ID" value="TQS83976.1"/>
    <property type="molecule type" value="Genomic_DNA"/>
</dbReference>
<evidence type="ECO:0000313" key="4">
    <source>
        <dbReference type="EMBL" id="TQS83976.1"/>
    </source>
</evidence>
<dbReference type="Gene3D" id="3.50.50.60">
    <property type="entry name" value="FAD/NAD(P)-binding domain"/>
    <property type="match status" value="2"/>
</dbReference>
<proteinExistence type="predicted"/>
<keyword evidence="1" id="KW-0285">Flavoprotein</keyword>
<dbReference type="PRINTS" id="PR00469">
    <property type="entry name" value="PNDRDTASEII"/>
</dbReference>